<gene>
    <name evidence="1" type="ORF">IscW_ISCW014774</name>
</gene>
<accession>B7QJC1</accession>
<dbReference type="EMBL" id="ABJB010248146">
    <property type="status" value="NOT_ANNOTATED_CDS"/>
    <property type="molecule type" value="Genomic_DNA"/>
</dbReference>
<evidence type="ECO:0000313" key="1">
    <source>
        <dbReference type="EMBL" id="EEC18943.1"/>
    </source>
</evidence>
<evidence type="ECO:0000313" key="2">
    <source>
        <dbReference type="EnsemblMetazoa" id="ISCW014774-PA"/>
    </source>
</evidence>
<dbReference type="InParanoid" id="B7QJC1"/>
<reference evidence="1 3" key="1">
    <citation type="submission" date="2008-03" db="EMBL/GenBank/DDBJ databases">
        <title>Annotation of Ixodes scapularis.</title>
        <authorList>
            <consortium name="Ixodes scapularis Genome Project Consortium"/>
            <person name="Caler E."/>
            <person name="Hannick L.I."/>
            <person name="Bidwell S."/>
            <person name="Joardar V."/>
            <person name="Thiagarajan M."/>
            <person name="Amedeo P."/>
            <person name="Galinsky K.J."/>
            <person name="Schobel S."/>
            <person name="Inman J."/>
            <person name="Hostetler J."/>
            <person name="Miller J."/>
            <person name="Hammond M."/>
            <person name="Megy K."/>
            <person name="Lawson D."/>
            <person name="Kodira C."/>
            <person name="Sutton G."/>
            <person name="Meyer J."/>
            <person name="Hill C.A."/>
            <person name="Birren B."/>
            <person name="Nene V."/>
            <person name="Collins F."/>
            <person name="Alarcon-Chaidez F."/>
            <person name="Wikel S."/>
            <person name="Strausberg R."/>
        </authorList>
    </citation>
    <scope>NUCLEOTIDE SEQUENCE [LARGE SCALE GENOMIC DNA]</scope>
    <source>
        <strain evidence="3">Wikel</strain>
        <strain evidence="1">Wikel colony</strain>
    </source>
</reference>
<proteinExistence type="predicted"/>
<dbReference type="EnsemblMetazoa" id="ISCW014774-RA">
    <property type="protein sequence ID" value="ISCW014774-PA"/>
    <property type="gene ID" value="ISCW014774"/>
</dbReference>
<dbReference type="EMBL" id="DS951148">
    <property type="protein sequence ID" value="EEC18943.1"/>
    <property type="molecule type" value="Genomic_DNA"/>
</dbReference>
<dbReference type="VEuPathDB" id="VectorBase:ISCW014774"/>
<dbReference type="PaxDb" id="6945-B7QJC1"/>
<dbReference type="AlphaFoldDB" id="B7QJC1"/>
<dbReference type="OrthoDB" id="6502960at2759"/>
<dbReference type="Proteomes" id="UP000001555">
    <property type="component" value="Unassembled WGS sequence"/>
</dbReference>
<dbReference type="VEuPathDB" id="VectorBase:ISCI014774"/>
<sequence>MLACDSSGDSFLGSSDGVHWALVPGRAANGSLARATFVPSLTVPAMTRSDILSKDLIIGDWKATYDGLVYKDGEAPAAIWKGCCLG</sequence>
<evidence type="ECO:0000313" key="3">
    <source>
        <dbReference type="Proteomes" id="UP000001555"/>
    </source>
</evidence>
<name>B7QJC1_IXOSC</name>
<organism>
    <name type="scientific">Ixodes scapularis</name>
    <name type="common">Black-legged tick</name>
    <name type="synonym">Deer tick</name>
    <dbReference type="NCBI Taxonomy" id="6945"/>
    <lineage>
        <taxon>Eukaryota</taxon>
        <taxon>Metazoa</taxon>
        <taxon>Ecdysozoa</taxon>
        <taxon>Arthropoda</taxon>
        <taxon>Chelicerata</taxon>
        <taxon>Arachnida</taxon>
        <taxon>Acari</taxon>
        <taxon>Parasitiformes</taxon>
        <taxon>Ixodida</taxon>
        <taxon>Ixodoidea</taxon>
        <taxon>Ixodidae</taxon>
        <taxon>Ixodinae</taxon>
        <taxon>Ixodes</taxon>
    </lineage>
</organism>
<dbReference type="VEuPathDB" id="VectorBase:ISCP_018799"/>
<keyword evidence="3" id="KW-1185">Reference proteome</keyword>
<protein>
    <submittedName>
        <fullName evidence="1 2">Uncharacterized protein</fullName>
    </submittedName>
</protein>
<dbReference type="HOGENOM" id="CLU_2500438_0_0_1"/>
<reference evidence="2" key="2">
    <citation type="submission" date="2020-05" db="UniProtKB">
        <authorList>
            <consortium name="EnsemblMetazoa"/>
        </authorList>
    </citation>
    <scope>IDENTIFICATION</scope>
    <source>
        <strain evidence="2">wikel</strain>
    </source>
</reference>